<dbReference type="SUPFAM" id="SSF55785">
    <property type="entry name" value="PYP-like sensor domain (PAS domain)"/>
    <property type="match status" value="1"/>
</dbReference>
<comment type="similarity">
    <text evidence="2">In the N-terminal section; belongs to the phytochrome family.</text>
</comment>
<dbReference type="SUPFAM" id="SSF55874">
    <property type="entry name" value="ATPase domain of HSP90 chaperone/DNA topoisomerase II/histidine kinase"/>
    <property type="match status" value="1"/>
</dbReference>
<dbReference type="InterPro" id="IPR035965">
    <property type="entry name" value="PAS-like_dom_sf"/>
</dbReference>
<dbReference type="PANTHER" id="PTHR43065">
    <property type="entry name" value="SENSOR HISTIDINE KINASE"/>
    <property type="match status" value="1"/>
</dbReference>
<dbReference type="PRINTS" id="PR01033">
    <property type="entry name" value="PHYTOCHROME"/>
</dbReference>
<evidence type="ECO:0000256" key="4">
    <source>
        <dbReference type="ARBA" id="ARBA00022543"/>
    </source>
</evidence>
<dbReference type="GO" id="GO:0006355">
    <property type="term" value="P:regulation of DNA-templated transcription"/>
    <property type="evidence" value="ECO:0007669"/>
    <property type="project" value="InterPro"/>
</dbReference>
<dbReference type="InterPro" id="IPR013654">
    <property type="entry name" value="PAS_2"/>
</dbReference>
<keyword evidence="10" id="KW-0067">ATP-binding</keyword>
<dbReference type="SMART" id="SM00065">
    <property type="entry name" value="GAF"/>
    <property type="match status" value="1"/>
</dbReference>
<evidence type="ECO:0000256" key="9">
    <source>
        <dbReference type="ARBA" id="ARBA00022777"/>
    </source>
</evidence>
<dbReference type="SMART" id="SM00387">
    <property type="entry name" value="HATPase_c"/>
    <property type="match status" value="1"/>
</dbReference>
<dbReference type="EMBL" id="WWCR01000003">
    <property type="protein sequence ID" value="MYM71616.1"/>
    <property type="molecule type" value="Genomic_DNA"/>
</dbReference>
<evidence type="ECO:0000256" key="1">
    <source>
        <dbReference type="ARBA" id="ARBA00000085"/>
    </source>
</evidence>
<dbReference type="InterPro" id="IPR003594">
    <property type="entry name" value="HATPase_dom"/>
</dbReference>
<dbReference type="Gene3D" id="3.30.450.270">
    <property type="match status" value="1"/>
</dbReference>
<evidence type="ECO:0000256" key="3">
    <source>
        <dbReference type="ARBA" id="ARBA00012438"/>
    </source>
</evidence>
<evidence type="ECO:0000259" key="14">
    <source>
        <dbReference type="PROSITE" id="PS50046"/>
    </source>
</evidence>
<dbReference type="InterPro" id="IPR029016">
    <property type="entry name" value="GAF-like_dom_sf"/>
</dbReference>
<feature type="domain" description="Phytochrome chromophore attachment site" evidence="14">
    <location>
        <begin position="146"/>
        <end position="301"/>
    </location>
</feature>
<dbReference type="InterPro" id="IPR005467">
    <property type="entry name" value="His_kinase_dom"/>
</dbReference>
<keyword evidence="11" id="KW-0157">Chromophore</keyword>
<dbReference type="InterPro" id="IPR036890">
    <property type="entry name" value="HATPase_C_sf"/>
</dbReference>
<gene>
    <name evidence="16" type="ORF">GTP56_05320</name>
</gene>
<evidence type="ECO:0000259" key="15">
    <source>
        <dbReference type="PROSITE" id="PS50109"/>
    </source>
</evidence>
<keyword evidence="12" id="KW-0902">Two-component regulatory system</keyword>
<dbReference type="GO" id="GO:0009584">
    <property type="term" value="P:detection of visible light"/>
    <property type="evidence" value="ECO:0007669"/>
    <property type="project" value="InterPro"/>
</dbReference>
<keyword evidence="9" id="KW-0418">Kinase</keyword>
<dbReference type="GO" id="GO:0005524">
    <property type="term" value="F:ATP binding"/>
    <property type="evidence" value="ECO:0007669"/>
    <property type="project" value="UniProtKB-KW"/>
</dbReference>
<keyword evidence="4" id="KW-0600">Photoreceptor protein</keyword>
<dbReference type="PROSITE" id="PS50046">
    <property type="entry name" value="PHYTOCHROME_2"/>
    <property type="match status" value="1"/>
</dbReference>
<dbReference type="InterPro" id="IPR016132">
    <property type="entry name" value="Phyto_chromo_attachment"/>
</dbReference>
<dbReference type="GO" id="GO:0009881">
    <property type="term" value="F:photoreceptor activity"/>
    <property type="evidence" value="ECO:0007669"/>
    <property type="project" value="UniProtKB-KW"/>
</dbReference>
<dbReference type="Gene3D" id="3.30.450.40">
    <property type="match status" value="1"/>
</dbReference>
<dbReference type="InterPro" id="IPR036097">
    <property type="entry name" value="HisK_dim/P_sf"/>
</dbReference>
<dbReference type="PROSITE" id="PS50109">
    <property type="entry name" value="HIS_KIN"/>
    <property type="match status" value="1"/>
</dbReference>
<name>A0A7X4KEQ8_9BURK</name>
<dbReference type="InterPro" id="IPR003018">
    <property type="entry name" value="GAF"/>
</dbReference>
<dbReference type="Pfam" id="PF00360">
    <property type="entry name" value="PHY"/>
    <property type="match status" value="1"/>
</dbReference>
<dbReference type="Gene3D" id="3.30.450.20">
    <property type="entry name" value="PAS domain"/>
    <property type="match status" value="1"/>
</dbReference>
<keyword evidence="13" id="KW-0675">Receptor</keyword>
<dbReference type="InterPro" id="IPR013515">
    <property type="entry name" value="Phytochrome_cen-reg"/>
</dbReference>
<accession>A0A7X4KEQ8</accession>
<dbReference type="EC" id="2.7.13.3" evidence="3"/>
<evidence type="ECO:0000313" key="17">
    <source>
        <dbReference type="Proteomes" id="UP000469734"/>
    </source>
</evidence>
<dbReference type="InterPro" id="IPR001294">
    <property type="entry name" value="Phytochrome"/>
</dbReference>
<dbReference type="CDD" id="cd00075">
    <property type="entry name" value="HATPase"/>
    <property type="match status" value="1"/>
</dbReference>
<evidence type="ECO:0000256" key="2">
    <source>
        <dbReference type="ARBA" id="ARBA00006402"/>
    </source>
</evidence>
<dbReference type="Gene3D" id="1.10.287.130">
    <property type="match status" value="1"/>
</dbReference>
<dbReference type="Gene3D" id="3.30.565.10">
    <property type="entry name" value="Histidine kinase-like ATPase, C-terminal domain"/>
    <property type="match status" value="1"/>
</dbReference>
<sequence>MPPPMHAPDPVTLDNCADEPIHIPGSIQPHGALLAFDAAGALLGWSGNAPQLLGLTLALNTPLASLPLPDGVHAAVAECLDSLEDGEAPATALEVAIGELQFDCIVHAYHERLIIEFELRDTPSDAVAAFALKAHAAIDRLKRQKTIDALLQLATEQVRAMTGFDRVMAYRFHQDDSGDVTAEARRDDLEPYLGRRYPATDIPAQARRLYIINTLRLIVDIGYTPSPLVGREGEAPLDLSHSVLRSVSPIHIEYLQNMGVGASMSVSIVVNGRLWGLLACHHMAPLQVPYSIRMAADVMAQVIASLVQSIEARERTRLVEESAEVRTRVMEALLHHDEPARALLEHAPALCQSLQAEAMVVTQYGKTMVYGEIDAALAARMVASLSEGEGDMVERVAVSDWPQDIQPALGQWAGMLALRFDPATGGWLLALRREQIHTIRWGGRPEKLVVPGPLGPRLTPRGSFDEWREMVRGRAVAWDANEKLAATQLLGEMHRASVAKHIETDRARAQLLAMLGHDLRGPLHSINMAATVLQHGGAASTMSTRIQASSTRMERLISQVLDMSRINGGVGLGLTRSEVDLVALLQDLLEEARLSHAELRIETSLPPALLAQVDGDRMTQVVSNLVSNARHHGTHGEPIHVKLSEQDDQVLLEVRNVAPEIPAEMVPMLYSPLKHTSVGNVRNRGGLGLGLHIAQEIVQQHGGQIAYRYEAPQVVFTVTLPRV</sequence>
<protein>
    <recommendedName>
        <fullName evidence="3">histidine kinase</fullName>
        <ecNumber evidence="3">2.7.13.3</ecNumber>
    </recommendedName>
</protein>
<dbReference type="PANTHER" id="PTHR43065:SF10">
    <property type="entry name" value="PEROXIDE STRESS-ACTIVATED HISTIDINE KINASE MAK3"/>
    <property type="match status" value="1"/>
</dbReference>
<dbReference type="CDD" id="cd00082">
    <property type="entry name" value="HisKA"/>
    <property type="match status" value="1"/>
</dbReference>
<evidence type="ECO:0000256" key="6">
    <source>
        <dbReference type="ARBA" id="ARBA00022606"/>
    </source>
</evidence>
<keyword evidence="7" id="KW-0808">Transferase</keyword>
<keyword evidence="8" id="KW-0547">Nucleotide-binding</keyword>
<keyword evidence="6" id="KW-0716">Sensory transduction</keyword>
<evidence type="ECO:0000256" key="11">
    <source>
        <dbReference type="ARBA" id="ARBA00022991"/>
    </source>
</evidence>
<evidence type="ECO:0000313" key="16">
    <source>
        <dbReference type="EMBL" id="MYM71616.1"/>
    </source>
</evidence>
<dbReference type="Pfam" id="PF00512">
    <property type="entry name" value="HisKA"/>
    <property type="match status" value="1"/>
</dbReference>
<dbReference type="InterPro" id="IPR003661">
    <property type="entry name" value="HisK_dim/P_dom"/>
</dbReference>
<proteinExistence type="inferred from homology"/>
<dbReference type="Proteomes" id="UP000469734">
    <property type="component" value="Unassembled WGS sequence"/>
</dbReference>
<evidence type="ECO:0000256" key="12">
    <source>
        <dbReference type="ARBA" id="ARBA00023012"/>
    </source>
</evidence>
<dbReference type="SUPFAM" id="SSF47384">
    <property type="entry name" value="Homodimeric domain of signal transducing histidine kinase"/>
    <property type="match status" value="1"/>
</dbReference>
<evidence type="ECO:0000256" key="13">
    <source>
        <dbReference type="ARBA" id="ARBA00023170"/>
    </source>
</evidence>
<dbReference type="InterPro" id="IPR043150">
    <property type="entry name" value="Phytochrome_PHY_sf"/>
</dbReference>
<evidence type="ECO:0000256" key="10">
    <source>
        <dbReference type="ARBA" id="ARBA00022840"/>
    </source>
</evidence>
<dbReference type="Pfam" id="PF02518">
    <property type="entry name" value="HATPase_c"/>
    <property type="match status" value="1"/>
</dbReference>
<dbReference type="Pfam" id="PF01590">
    <property type="entry name" value="GAF"/>
    <property type="match status" value="1"/>
</dbReference>
<evidence type="ECO:0000256" key="5">
    <source>
        <dbReference type="ARBA" id="ARBA00022553"/>
    </source>
</evidence>
<dbReference type="GO" id="GO:0000155">
    <property type="term" value="F:phosphorelay sensor kinase activity"/>
    <property type="evidence" value="ECO:0007669"/>
    <property type="project" value="InterPro"/>
</dbReference>
<dbReference type="Pfam" id="PF08446">
    <property type="entry name" value="PAS_2"/>
    <property type="match status" value="1"/>
</dbReference>
<dbReference type="SUPFAM" id="SSF55781">
    <property type="entry name" value="GAF domain-like"/>
    <property type="match status" value="2"/>
</dbReference>
<organism evidence="16 17">
    <name type="scientific">Duganella margarita</name>
    <dbReference type="NCBI Taxonomy" id="2692170"/>
    <lineage>
        <taxon>Bacteria</taxon>
        <taxon>Pseudomonadati</taxon>
        <taxon>Pseudomonadota</taxon>
        <taxon>Betaproteobacteria</taxon>
        <taxon>Burkholderiales</taxon>
        <taxon>Oxalobacteraceae</taxon>
        <taxon>Telluria group</taxon>
        <taxon>Duganella</taxon>
    </lineage>
</organism>
<reference evidence="16 17" key="1">
    <citation type="submission" date="2019-12" db="EMBL/GenBank/DDBJ databases">
        <title>Novel species isolated from a subtropical stream in China.</title>
        <authorList>
            <person name="Lu H."/>
        </authorList>
    </citation>
    <scope>NUCLEOTIDE SEQUENCE [LARGE SCALE GENOMIC DNA]</scope>
    <source>
        <strain evidence="16 17">FT134W</strain>
    </source>
</reference>
<evidence type="ECO:0000256" key="7">
    <source>
        <dbReference type="ARBA" id="ARBA00022679"/>
    </source>
</evidence>
<feature type="domain" description="Histidine kinase" evidence="15">
    <location>
        <begin position="514"/>
        <end position="723"/>
    </location>
</feature>
<keyword evidence="5" id="KW-0597">Phosphoprotein</keyword>
<dbReference type="AlphaFoldDB" id="A0A7X4KEQ8"/>
<comment type="caution">
    <text evidence="16">The sequence shown here is derived from an EMBL/GenBank/DDBJ whole genome shotgun (WGS) entry which is preliminary data.</text>
</comment>
<dbReference type="SMART" id="SM00388">
    <property type="entry name" value="HisKA"/>
    <property type="match status" value="1"/>
</dbReference>
<evidence type="ECO:0000256" key="8">
    <source>
        <dbReference type="ARBA" id="ARBA00022741"/>
    </source>
</evidence>
<comment type="catalytic activity">
    <reaction evidence="1">
        <text>ATP + protein L-histidine = ADP + protein N-phospho-L-histidine.</text>
        <dbReference type="EC" id="2.7.13.3"/>
    </reaction>
</comment>